<evidence type="ECO:0000259" key="2">
    <source>
        <dbReference type="PROSITE" id="PS50110"/>
    </source>
</evidence>
<dbReference type="Pfam" id="PF00072">
    <property type="entry name" value="Response_reg"/>
    <property type="match status" value="1"/>
</dbReference>
<feature type="domain" description="Response regulatory" evidence="2">
    <location>
        <begin position="4"/>
        <end position="131"/>
    </location>
</feature>
<dbReference type="InterPro" id="IPR001789">
    <property type="entry name" value="Sig_transdc_resp-reg_receiver"/>
</dbReference>
<dbReference type="InterPro" id="IPR011006">
    <property type="entry name" value="CheY-like_superfamily"/>
</dbReference>
<proteinExistence type="predicted"/>
<sequence length="136" mass="15053">MSNLILVVEDDPLDIELVRIAIERCELPHEVAFARDGEEAINFLLCADTFSSRTRENPAAILLDLKLPKLNGLEVLATIRRIPHLASIPVIILSASGEEKDLNTAQELGISSYIVKPLEWRGFSEKLCQAMEAKAS</sequence>
<comment type="caution">
    <text evidence="3">The sequence shown here is derived from an EMBL/GenBank/DDBJ whole genome shotgun (WGS) entry which is preliminary data.</text>
</comment>
<dbReference type="SMART" id="SM00448">
    <property type="entry name" value="REC"/>
    <property type="match status" value="1"/>
</dbReference>
<dbReference type="PROSITE" id="PS50110">
    <property type="entry name" value="RESPONSE_REGULATORY"/>
    <property type="match status" value="1"/>
</dbReference>
<feature type="modified residue" description="4-aspartylphosphate" evidence="1">
    <location>
        <position position="64"/>
    </location>
</feature>
<evidence type="ECO:0000256" key="1">
    <source>
        <dbReference type="PROSITE-ProRule" id="PRU00169"/>
    </source>
</evidence>
<reference evidence="3 4" key="1">
    <citation type="submission" date="2023-10" db="EMBL/GenBank/DDBJ databases">
        <title>Noviherbaspirillum sp. CPCC 100848 genome assembly.</title>
        <authorList>
            <person name="Li X.Y."/>
            <person name="Fang X.M."/>
        </authorList>
    </citation>
    <scope>NUCLEOTIDE SEQUENCE [LARGE SCALE GENOMIC DNA]</scope>
    <source>
        <strain evidence="3 4">CPCC 100848</strain>
    </source>
</reference>
<dbReference type="RefSeq" id="WP_326507900.1">
    <property type="nucleotide sequence ID" value="NZ_JAWIIV010000016.1"/>
</dbReference>
<dbReference type="Proteomes" id="UP001352263">
    <property type="component" value="Unassembled WGS sequence"/>
</dbReference>
<evidence type="ECO:0000313" key="4">
    <source>
        <dbReference type="Proteomes" id="UP001352263"/>
    </source>
</evidence>
<dbReference type="InterPro" id="IPR052893">
    <property type="entry name" value="TCS_response_regulator"/>
</dbReference>
<dbReference type="PANTHER" id="PTHR44520">
    <property type="entry name" value="RESPONSE REGULATOR RCP1-RELATED"/>
    <property type="match status" value="1"/>
</dbReference>
<dbReference type="PANTHER" id="PTHR44520:SF1">
    <property type="entry name" value="TWO-COMPONENT SYSTEM REGULATORY PROTEIN"/>
    <property type="match status" value="1"/>
</dbReference>
<dbReference type="CDD" id="cd17557">
    <property type="entry name" value="REC_Rcp-like"/>
    <property type="match status" value="1"/>
</dbReference>
<evidence type="ECO:0000313" key="3">
    <source>
        <dbReference type="EMBL" id="MEC4721193.1"/>
    </source>
</evidence>
<organism evidence="3 4">
    <name type="scientific">Noviherbaspirillum album</name>
    <dbReference type="NCBI Taxonomy" id="3080276"/>
    <lineage>
        <taxon>Bacteria</taxon>
        <taxon>Pseudomonadati</taxon>
        <taxon>Pseudomonadota</taxon>
        <taxon>Betaproteobacteria</taxon>
        <taxon>Burkholderiales</taxon>
        <taxon>Oxalobacteraceae</taxon>
        <taxon>Noviherbaspirillum</taxon>
    </lineage>
</organism>
<gene>
    <name evidence="3" type="ORF">RY831_18675</name>
</gene>
<accession>A0ABU6JC14</accession>
<dbReference type="Gene3D" id="3.40.50.2300">
    <property type="match status" value="1"/>
</dbReference>
<dbReference type="SUPFAM" id="SSF52172">
    <property type="entry name" value="CheY-like"/>
    <property type="match status" value="1"/>
</dbReference>
<dbReference type="EMBL" id="JAWIIV010000016">
    <property type="protein sequence ID" value="MEC4721193.1"/>
    <property type="molecule type" value="Genomic_DNA"/>
</dbReference>
<keyword evidence="4" id="KW-1185">Reference proteome</keyword>
<protein>
    <submittedName>
        <fullName evidence="3">Response regulator</fullName>
    </submittedName>
</protein>
<keyword evidence="1" id="KW-0597">Phosphoprotein</keyword>
<name>A0ABU6JC14_9BURK</name>